<dbReference type="Ensembl" id="ENSOART00020075370.1">
    <property type="protein sequence ID" value="ENSOARP00020056760.1"/>
    <property type="gene ID" value="ENSOARG00020031738.1"/>
</dbReference>
<sequence length="273" mass="31149">FSQLTGQCACRLAYDGKRCSECEENHYEDPLGRCIPCDCNKEGSQKPVCDQDTGTCRCQEGISGPRCDRYARGHDQEFPTCLRCHLCFDQWDHTISSLSTVVQGLIRLAANMEDKRETLPVCEADFKGLRENMSEIERIWRHPVFSSEEFSKVKDYHDSGSKQIMQLSEQLKTVDEFEDLKETIVRMRSETNFLLEDLQEGNDLHSSAWNASLMGVRSRRGHGLRALVLRRPKLLQLPSPLNECPAESSGSRVCASQFEQPSSQVEETEQKYK</sequence>
<evidence type="ECO:0000313" key="1">
    <source>
        <dbReference type="Ensembl" id="ENSOARP00020056760.1"/>
    </source>
</evidence>
<reference evidence="1" key="1">
    <citation type="submission" date="2020-11" db="EMBL/GenBank/DDBJ databases">
        <authorList>
            <person name="Davenport K.M."/>
            <person name="Bickhart D.M."/>
            <person name="Smith T.P.L."/>
            <person name="Murdoch B.M."/>
            <person name="Rosen B.D."/>
        </authorList>
    </citation>
    <scope>NUCLEOTIDE SEQUENCE [LARGE SCALE GENOMIC DNA]</scope>
    <source>
        <strain evidence="1">OAR_USU_Benz2616</strain>
    </source>
</reference>
<name>A0AC11ECU3_SHEEP</name>
<organism evidence="1">
    <name type="scientific">Ovis aries</name>
    <name type="common">Sheep</name>
    <dbReference type="NCBI Taxonomy" id="9940"/>
    <lineage>
        <taxon>Eukaryota</taxon>
        <taxon>Metazoa</taxon>
        <taxon>Chordata</taxon>
        <taxon>Craniata</taxon>
        <taxon>Vertebrata</taxon>
        <taxon>Euteleostomi</taxon>
        <taxon>Mammalia</taxon>
        <taxon>Eutheria</taxon>
        <taxon>Laurasiatheria</taxon>
        <taxon>Artiodactyla</taxon>
        <taxon>Ruminantia</taxon>
        <taxon>Pecora</taxon>
        <taxon>Bovidae</taxon>
        <taxon>Caprinae</taxon>
        <taxon>Ovis</taxon>
    </lineage>
</organism>
<proteinExistence type="predicted"/>
<protein>
    <submittedName>
        <fullName evidence="1">Uncharacterized protein</fullName>
    </submittedName>
</protein>
<reference evidence="1" key="2">
    <citation type="submission" date="2025-08" db="UniProtKB">
        <authorList>
            <consortium name="Ensembl"/>
        </authorList>
    </citation>
    <scope>IDENTIFICATION</scope>
</reference>
<accession>A0AC11ECU3</accession>
<reference evidence="1" key="3">
    <citation type="submission" date="2025-09" db="UniProtKB">
        <authorList>
            <consortium name="Ensembl"/>
        </authorList>
    </citation>
    <scope>IDENTIFICATION</scope>
</reference>